<evidence type="ECO:0000256" key="4">
    <source>
        <dbReference type="ARBA" id="ARBA00023242"/>
    </source>
</evidence>
<feature type="region of interest" description="Disordered" evidence="6">
    <location>
        <begin position="1410"/>
        <end position="1468"/>
    </location>
</feature>
<feature type="region of interest" description="Disordered" evidence="6">
    <location>
        <begin position="855"/>
        <end position="908"/>
    </location>
</feature>
<dbReference type="Pfam" id="PF14631">
    <property type="entry name" value="FancD2"/>
    <property type="match status" value="2"/>
</dbReference>
<keyword evidence="8" id="KW-1185">Reference proteome</keyword>
<feature type="compositionally biased region" description="Acidic residues" evidence="6">
    <location>
        <begin position="1"/>
        <end position="13"/>
    </location>
</feature>
<dbReference type="PANTHER" id="PTHR32086:SF0">
    <property type="entry name" value="FANCONI ANEMIA GROUP D2 PROTEIN"/>
    <property type="match status" value="1"/>
</dbReference>
<evidence type="ECO:0000256" key="5">
    <source>
        <dbReference type="ARBA" id="ARBA00093456"/>
    </source>
</evidence>
<dbReference type="SUPFAM" id="SSF48371">
    <property type="entry name" value="ARM repeat"/>
    <property type="match status" value="1"/>
</dbReference>
<accession>A0A2A6CSB3</accession>
<name>A0A2A6CSB3_PRIPA</name>
<keyword evidence="2" id="KW-1017">Isopeptide bond</keyword>
<keyword evidence="4" id="KW-0539">Nucleus</keyword>
<dbReference type="GO" id="GO:0005634">
    <property type="term" value="C:nucleus"/>
    <property type="evidence" value="ECO:0000318"/>
    <property type="project" value="GO_Central"/>
</dbReference>
<dbReference type="GO" id="GO:1990918">
    <property type="term" value="P:double-strand break repair involved in meiotic recombination"/>
    <property type="evidence" value="ECO:0000318"/>
    <property type="project" value="GO_Central"/>
</dbReference>
<dbReference type="InterPro" id="IPR016024">
    <property type="entry name" value="ARM-type_fold"/>
</dbReference>
<feature type="compositionally biased region" description="Acidic residues" evidence="6">
    <location>
        <begin position="878"/>
        <end position="907"/>
    </location>
</feature>
<reference evidence="7" key="2">
    <citation type="submission" date="2022-06" db="UniProtKB">
        <authorList>
            <consortium name="EnsemblMetazoa"/>
        </authorList>
    </citation>
    <scope>IDENTIFICATION</scope>
    <source>
        <strain evidence="7">PS312</strain>
    </source>
</reference>
<dbReference type="GO" id="GO:0000793">
    <property type="term" value="C:condensed chromosome"/>
    <property type="evidence" value="ECO:0000318"/>
    <property type="project" value="GO_Central"/>
</dbReference>
<feature type="compositionally biased region" description="Basic and acidic residues" evidence="6">
    <location>
        <begin position="28"/>
        <end position="41"/>
    </location>
</feature>
<feature type="compositionally biased region" description="Basic and acidic residues" evidence="6">
    <location>
        <begin position="1450"/>
        <end position="1468"/>
    </location>
</feature>
<dbReference type="PANTHER" id="PTHR32086">
    <property type="entry name" value="FANCONI ANEMIA GROUP D2 PROTEIN"/>
    <property type="match status" value="1"/>
</dbReference>
<comment type="similarity">
    <text evidence="5">Belongs to the Fanconi anemia protein FANCD2 family.</text>
</comment>
<feature type="region of interest" description="Disordered" evidence="6">
    <location>
        <begin position="1"/>
        <end position="68"/>
    </location>
</feature>
<dbReference type="GO" id="GO:0007129">
    <property type="term" value="P:homologous chromosome pairing at meiosis"/>
    <property type="evidence" value="ECO:0000318"/>
    <property type="project" value="GO_Central"/>
</dbReference>
<comment type="subcellular location">
    <subcellularLocation>
        <location evidence="1">Nucleus</location>
    </subcellularLocation>
</comment>
<evidence type="ECO:0000313" key="8">
    <source>
        <dbReference type="Proteomes" id="UP000005239"/>
    </source>
</evidence>
<dbReference type="GO" id="GO:0031573">
    <property type="term" value="P:mitotic intra-S DNA damage checkpoint signaling"/>
    <property type="evidence" value="ECO:0000318"/>
    <property type="project" value="GO_Central"/>
</dbReference>
<dbReference type="Proteomes" id="UP000005239">
    <property type="component" value="Unassembled WGS sequence"/>
</dbReference>
<evidence type="ECO:0000256" key="2">
    <source>
        <dbReference type="ARBA" id="ARBA00022499"/>
    </source>
</evidence>
<feature type="compositionally biased region" description="Basic residues" evidence="6">
    <location>
        <begin position="855"/>
        <end position="874"/>
    </location>
</feature>
<sequence>MEDDDDFDLDFPDDIQKENASPGKKSTNLRDDERDSLREGLRQFSQRSQGAAPPPEDDGEEVESRSGFERLLKEKHGVELRRDEDGKEYFYLSRHLNHLAFVNHLNAVLSHGKGDELMDEFRSSIDGKLILFLYFAPMKSRSGEQDTLWKALLLCRETQNRSFDLLMEEMQKLGKDDSTESRDLALVAVSHIRFLDCVFDSKILFDFVFDRDFHKWKPCVRDELIQAIPEVFGDIVSQNDAAMNLLRLITESTVEDEPNDFKIAILNSLKLLTTGKEEATEIRSKLIKRMNSMEARAAIEVVNMVLDGLDTNDLPTLHEVLTLFSQHFKLKFQPTMGTKNKKSKDDVAIAIGAKIGRFIQLSGNKCWRVIGPFLRSLTCDSERSENGEEDNQPIRTWRIFDIILCISLMSIEGCPPSVGATLKSQIADETREEGILEEKFKKIIEMNKFCLLHFPSLIRFSRSLLWSPLDSHNHFSTFIYSSLLRSLEKKRKETLSSMLSHLDKSEREAVSILDSILIIVKQEYSIIQDHVHLIHESFLSLLPSLTLTSARMMLTVVISICMKDPTQSALKLDMEETSRRLLSSLSSRDESLGIVCMVMQLQSALNDQNGVNREDDIHTLLDNLTVATKGSSLLRWTLYDEIRLMLVRSSKWKPSEKFVCFMEWAEALEETFKDEFFHERIDDETHSQTLEADKYVNDNSSQWLQVSHERLVELVPLFGLLKELSVLKCRWKNDEETQEAVMSSFHQFMYTFEANITMCGARGIWNIENYELLVNSTIFFHLIQWIRTLLNSFCEKEEPEDSYLSKLKMMKFSLLFDLEKSLIHTIKQLGEVRVPSSIVKDLIVIVYDENAKKPAKKRPATKKPSKKGRKKKKKNGDGEEEEEEREEEERVEEEDEVREDQENDEEKIEIMEEKRKRIPLSSLNTIFIPYKMSTVIQLMKLQVGKRIRSVYLLDNLLKIMKVVLPKKEKKALPWSVRHSPLDPPPMEYHGDGISIWKWTLSSTSPIIQQLILSSDYFKELNESQAIRDDSVEVANSMGIMLGKCLSLLNEIFTSKDVVNSTQDETGKRTNKRRNMMEIVEKKIIEASNSQVQRDAENGDAETTVLQFLLGVAENVPTIDCAVGVMECCYSLEGRDESSDECLGGWCLKYLQKEWTNEDGKIQKGTVFKNSVRRLFELYLSYRRIDDRPKAILWLLAEQLTSLVGDNEKRMSKMDSVSSPVDDFVPPQINRLKFFTLNKETFPVVYKSLFIALNSTLQVLINTRNNMSTDDLLALWSKSCSSFCLFCLLLRVGTLRSNGVLMSASKEGRRFLSIFSKPNGFMSLLEDETTFSLITTQALSIIKQVQMGNRSLQNITVYAKTNRNQSLLMTIPDLRASSETMMRCMHSALTFLGCERAFEIGLLKGRNIDGEEIKDDEREETPEDEEREGEEEEEEGGEEDVEEIEEDREDSLEKTIKEEVDEREGSPVF</sequence>
<evidence type="ECO:0000256" key="1">
    <source>
        <dbReference type="ARBA" id="ARBA00004123"/>
    </source>
</evidence>
<feature type="compositionally biased region" description="Acidic residues" evidence="6">
    <location>
        <begin position="1411"/>
        <end position="1449"/>
    </location>
</feature>
<evidence type="ECO:0000256" key="6">
    <source>
        <dbReference type="SAM" id="MobiDB-lite"/>
    </source>
</evidence>
<dbReference type="GO" id="GO:0036297">
    <property type="term" value="P:interstrand cross-link repair"/>
    <property type="evidence" value="ECO:0000318"/>
    <property type="project" value="GO_Central"/>
</dbReference>
<evidence type="ECO:0000256" key="3">
    <source>
        <dbReference type="ARBA" id="ARBA00022843"/>
    </source>
</evidence>
<reference evidence="8" key="1">
    <citation type="journal article" date="2008" name="Nat. Genet.">
        <title>The Pristionchus pacificus genome provides a unique perspective on nematode lifestyle and parasitism.</title>
        <authorList>
            <person name="Dieterich C."/>
            <person name="Clifton S.W."/>
            <person name="Schuster L.N."/>
            <person name="Chinwalla A."/>
            <person name="Delehaunty K."/>
            <person name="Dinkelacker I."/>
            <person name="Fulton L."/>
            <person name="Fulton R."/>
            <person name="Godfrey J."/>
            <person name="Minx P."/>
            <person name="Mitreva M."/>
            <person name="Roeseler W."/>
            <person name="Tian H."/>
            <person name="Witte H."/>
            <person name="Yang S.P."/>
            <person name="Wilson R.K."/>
            <person name="Sommer R.J."/>
        </authorList>
    </citation>
    <scope>NUCLEOTIDE SEQUENCE [LARGE SCALE GENOMIC DNA]</scope>
    <source>
        <strain evidence="8">PS312</strain>
    </source>
</reference>
<dbReference type="EnsemblMetazoa" id="PPA05285.1">
    <property type="protein sequence ID" value="PPA05285.1"/>
    <property type="gene ID" value="WBGene00094839"/>
</dbReference>
<dbReference type="OrthoDB" id="27031at2759"/>
<dbReference type="GO" id="GO:0070182">
    <property type="term" value="F:DNA polymerase binding"/>
    <property type="evidence" value="ECO:0000318"/>
    <property type="project" value="GO_Central"/>
</dbReference>
<protein>
    <submittedName>
        <fullName evidence="7">Fcd-2</fullName>
    </submittedName>
</protein>
<evidence type="ECO:0000313" key="7">
    <source>
        <dbReference type="EnsemblMetazoa" id="PPA05285.1"/>
    </source>
</evidence>
<proteinExistence type="inferred from homology"/>
<keyword evidence="3" id="KW-0832">Ubl conjugation</keyword>
<gene>
    <name evidence="7" type="primary">WBGene00094839</name>
</gene>
<accession>A0A8R1Y7W5</accession>
<dbReference type="InterPro" id="IPR029448">
    <property type="entry name" value="FANCD2"/>
</dbReference>
<organism evidence="7 8">
    <name type="scientific">Pristionchus pacificus</name>
    <name type="common">Parasitic nematode worm</name>
    <dbReference type="NCBI Taxonomy" id="54126"/>
    <lineage>
        <taxon>Eukaryota</taxon>
        <taxon>Metazoa</taxon>
        <taxon>Ecdysozoa</taxon>
        <taxon>Nematoda</taxon>
        <taxon>Chromadorea</taxon>
        <taxon>Rhabditida</taxon>
        <taxon>Rhabditina</taxon>
        <taxon>Diplogasteromorpha</taxon>
        <taxon>Diplogasteroidea</taxon>
        <taxon>Neodiplogasteridae</taxon>
        <taxon>Pristionchus</taxon>
    </lineage>
</organism>